<dbReference type="EMBL" id="MU404354">
    <property type="protein sequence ID" value="KAI1612893.1"/>
    <property type="molecule type" value="Genomic_DNA"/>
</dbReference>
<protein>
    <recommendedName>
        <fullName evidence="5">Granulins domain-containing protein</fullName>
    </recommendedName>
</protein>
<evidence type="ECO:0000256" key="2">
    <source>
        <dbReference type="SAM" id="SignalP"/>
    </source>
</evidence>
<accession>A0AAN6ICY8</accession>
<keyword evidence="2" id="KW-0732">Signal</keyword>
<keyword evidence="4" id="KW-1185">Reference proteome</keyword>
<feature type="region of interest" description="Disordered" evidence="1">
    <location>
        <begin position="374"/>
        <end position="395"/>
    </location>
</feature>
<reference evidence="3" key="1">
    <citation type="journal article" date="2022" name="bioRxiv">
        <title>Deciphering the potential niche of two novel black yeast fungi from a biological soil crust based on their genomes, phenotypes, and melanin regulation.</title>
        <authorList>
            <consortium name="DOE Joint Genome Institute"/>
            <person name="Carr E.C."/>
            <person name="Barton Q."/>
            <person name="Grambo S."/>
            <person name="Sullivan M."/>
            <person name="Renfro C.M."/>
            <person name="Kuo A."/>
            <person name="Pangilinan J."/>
            <person name="Lipzen A."/>
            <person name="Keymanesh K."/>
            <person name="Savage E."/>
            <person name="Barry K."/>
            <person name="Grigoriev I.V."/>
            <person name="Riekhof W.R."/>
            <person name="Harris S.S."/>
        </authorList>
    </citation>
    <scope>NUCLEOTIDE SEQUENCE</scope>
    <source>
        <strain evidence="3">JF 03-4F</strain>
    </source>
</reference>
<dbReference type="AlphaFoldDB" id="A0AAN6ICY8"/>
<dbReference type="Proteomes" id="UP001203852">
    <property type="component" value="Unassembled WGS sequence"/>
</dbReference>
<feature type="chain" id="PRO_5042839887" description="Granulins domain-containing protein" evidence="2">
    <location>
        <begin position="20"/>
        <end position="516"/>
    </location>
</feature>
<gene>
    <name evidence="3" type="ORF">EDD36DRAFT_419048</name>
</gene>
<name>A0AAN6ICY8_9EURO</name>
<evidence type="ECO:0000313" key="4">
    <source>
        <dbReference type="Proteomes" id="UP001203852"/>
    </source>
</evidence>
<organism evidence="3 4">
    <name type="scientific">Exophiala viscosa</name>
    <dbReference type="NCBI Taxonomy" id="2486360"/>
    <lineage>
        <taxon>Eukaryota</taxon>
        <taxon>Fungi</taxon>
        <taxon>Dikarya</taxon>
        <taxon>Ascomycota</taxon>
        <taxon>Pezizomycotina</taxon>
        <taxon>Eurotiomycetes</taxon>
        <taxon>Chaetothyriomycetidae</taxon>
        <taxon>Chaetothyriales</taxon>
        <taxon>Herpotrichiellaceae</taxon>
        <taxon>Exophiala</taxon>
    </lineage>
</organism>
<evidence type="ECO:0000256" key="1">
    <source>
        <dbReference type="SAM" id="MobiDB-lite"/>
    </source>
</evidence>
<comment type="caution">
    <text evidence="3">The sequence shown here is derived from an EMBL/GenBank/DDBJ whole genome shotgun (WGS) entry which is preliminary data.</text>
</comment>
<feature type="compositionally biased region" description="Acidic residues" evidence="1">
    <location>
        <begin position="382"/>
        <end position="393"/>
    </location>
</feature>
<evidence type="ECO:0000313" key="3">
    <source>
        <dbReference type="EMBL" id="KAI1612893.1"/>
    </source>
</evidence>
<sequence>MKTSSTLLFLISAGSVVLGHKSYSDHHNPHPPSSQYYGHSQHHEISAGHLSTHDTAGSLTFETHSPSAPILPSRPTIAPSSMHDQAHSPSPLPTSHVFPPTTGGHPYPIESLAKRTVCVAGGSSCLANQVCCPAGSYCTTDSLGNGACCENGAACIGVVTSMRGSLLPVQTAATAALPVPGAANLKRPAKAFVALTNLMRFGLAMPPPVGYGTTESTTDVGANSAAAKPPLYQDRGGLGFHAGGGSEASSGANMPRPLKVFAIPVVLAKRLSAAAIFPVNKFQDIKTPLPAEDCGAPFCSAASHAMANPLRYPVWLVGQVLGLFRHTISQGLYYEESALIIDGLVPVSAHVPLDTASTMTNIAPIAQTISAAALQDSRDEHDGEDDATDNNESEDLRQSLDFNDGYAPTKVNISEKLGGYAPVNEKALNSTASSIQSSALRNVLRQLRSTVRSFGWTFASRYAYAGVPLKQSEVANAGTGCHGLDIEDESSDYAKNACEGLGVGSALMTLWGRVGA</sequence>
<feature type="signal peptide" evidence="2">
    <location>
        <begin position="1"/>
        <end position="19"/>
    </location>
</feature>
<feature type="compositionally biased region" description="Polar residues" evidence="1">
    <location>
        <begin position="55"/>
        <end position="66"/>
    </location>
</feature>
<evidence type="ECO:0008006" key="5">
    <source>
        <dbReference type="Google" id="ProtNLM"/>
    </source>
</evidence>
<proteinExistence type="predicted"/>
<feature type="region of interest" description="Disordered" evidence="1">
    <location>
        <begin position="55"/>
        <end position="103"/>
    </location>
</feature>
<feature type="region of interest" description="Disordered" evidence="1">
    <location>
        <begin position="22"/>
        <end position="43"/>
    </location>
</feature>